<feature type="region of interest" description="Disordered" evidence="1">
    <location>
        <begin position="31"/>
        <end position="62"/>
    </location>
</feature>
<dbReference type="EMBL" id="BJVJ01000019">
    <property type="protein sequence ID" value="GEL23390.1"/>
    <property type="molecule type" value="Genomic_DNA"/>
</dbReference>
<gene>
    <name evidence="2" type="ORF">PSU4_23440</name>
</gene>
<sequence>MGIDTGRRPAHRVAAAVLAVALATVVVAGCEGGSRSGSDNPGAAVATPTGVAPQKTSINDASEKDLAATLRDAGVSDPGMWAQTLVQYRPYPAGDAGATRIKEVLDQFRADPDTVAKVTATVTA</sequence>
<evidence type="ECO:0000313" key="2">
    <source>
        <dbReference type="EMBL" id="GEL23390.1"/>
    </source>
</evidence>
<dbReference type="RefSeq" id="WP_147106403.1">
    <property type="nucleotide sequence ID" value="NZ_BJVJ01000019.1"/>
</dbReference>
<protein>
    <recommendedName>
        <fullName evidence="4">Lipoprotein</fullName>
    </recommendedName>
</protein>
<comment type="caution">
    <text evidence="2">The sequence shown here is derived from an EMBL/GenBank/DDBJ whole genome shotgun (WGS) entry which is preliminary data.</text>
</comment>
<evidence type="ECO:0000313" key="3">
    <source>
        <dbReference type="Proteomes" id="UP000321685"/>
    </source>
</evidence>
<name>A0A511DF27_9PSEU</name>
<proteinExistence type="predicted"/>
<accession>A0A511DF27</accession>
<evidence type="ECO:0000256" key="1">
    <source>
        <dbReference type="SAM" id="MobiDB-lite"/>
    </source>
</evidence>
<dbReference type="OrthoDB" id="3577705at2"/>
<dbReference type="Proteomes" id="UP000321685">
    <property type="component" value="Unassembled WGS sequence"/>
</dbReference>
<dbReference type="PROSITE" id="PS51257">
    <property type="entry name" value="PROKAR_LIPOPROTEIN"/>
    <property type="match status" value="1"/>
</dbReference>
<reference evidence="2 3" key="1">
    <citation type="submission" date="2019-07" db="EMBL/GenBank/DDBJ databases">
        <title>Whole genome shotgun sequence of Pseudonocardia sulfidoxydans NBRC 16205.</title>
        <authorList>
            <person name="Hosoyama A."/>
            <person name="Uohara A."/>
            <person name="Ohji S."/>
            <person name="Ichikawa N."/>
        </authorList>
    </citation>
    <scope>NUCLEOTIDE SEQUENCE [LARGE SCALE GENOMIC DNA]</scope>
    <source>
        <strain evidence="2 3">NBRC 16205</strain>
    </source>
</reference>
<keyword evidence="3" id="KW-1185">Reference proteome</keyword>
<evidence type="ECO:0008006" key="4">
    <source>
        <dbReference type="Google" id="ProtNLM"/>
    </source>
</evidence>
<organism evidence="2 3">
    <name type="scientific">Pseudonocardia sulfidoxydans NBRC 16205</name>
    <dbReference type="NCBI Taxonomy" id="1223511"/>
    <lineage>
        <taxon>Bacteria</taxon>
        <taxon>Bacillati</taxon>
        <taxon>Actinomycetota</taxon>
        <taxon>Actinomycetes</taxon>
        <taxon>Pseudonocardiales</taxon>
        <taxon>Pseudonocardiaceae</taxon>
        <taxon>Pseudonocardia</taxon>
    </lineage>
</organism>
<dbReference type="AlphaFoldDB" id="A0A511DF27"/>